<keyword evidence="5 13" id="KW-0812">Transmembrane</keyword>
<keyword evidence="2" id="KW-1003">Cell membrane</keyword>
<keyword evidence="7 13" id="KW-1133">Transmembrane helix</keyword>
<dbReference type="GO" id="GO:0008808">
    <property type="term" value="F:cardiolipin synthase activity"/>
    <property type="evidence" value="ECO:0007669"/>
    <property type="project" value="UniProtKB-UniRule"/>
</dbReference>
<dbReference type="EC" id="2.7.8.-" evidence="12"/>
<dbReference type="PANTHER" id="PTHR21248">
    <property type="entry name" value="CARDIOLIPIN SYNTHASE"/>
    <property type="match status" value="1"/>
</dbReference>
<keyword evidence="16" id="KW-1185">Reference proteome</keyword>
<dbReference type="CDD" id="cd09160">
    <property type="entry name" value="PLDc_SMU_988_like_2"/>
    <property type="match status" value="1"/>
</dbReference>
<dbReference type="AlphaFoldDB" id="A0AA43XKP4"/>
<dbReference type="SUPFAM" id="SSF56024">
    <property type="entry name" value="Phospholipase D/nuclease"/>
    <property type="match status" value="2"/>
</dbReference>
<dbReference type="CDD" id="cd09154">
    <property type="entry name" value="PLDc_SMU_988_like_1"/>
    <property type="match status" value="1"/>
</dbReference>
<dbReference type="SMART" id="SM00155">
    <property type="entry name" value="PLDc"/>
    <property type="match status" value="2"/>
</dbReference>
<dbReference type="EMBL" id="SUMG01000008">
    <property type="protein sequence ID" value="NBG88417.1"/>
    <property type="molecule type" value="Genomic_DNA"/>
</dbReference>
<dbReference type="PROSITE" id="PS50035">
    <property type="entry name" value="PLD"/>
    <property type="match status" value="2"/>
</dbReference>
<feature type="transmembrane region" description="Helical" evidence="13">
    <location>
        <begin position="72"/>
        <end position="90"/>
    </location>
</feature>
<dbReference type="RefSeq" id="WP_160720971.1">
    <property type="nucleotide sequence ID" value="NZ_SUMG01000008.1"/>
</dbReference>
<feature type="transmembrane region" description="Helical" evidence="13">
    <location>
        <begin position="40"/>
        <end position="60"/>
    </location>
</feature>
<name>A0AA43XKP4_9CLOT</name>
<evidence type="ECO:0000256" key="10">
    <source>
        <dbReference type="ARBA" id="ARBA00023209"/>
    </source>
</evidence>
<keyword evidence="11" id="KW-1208">Phospholipid metabolism</keyword>
<dbReference type="InterPro" id="IPR001736">
    <property type="entry name" value="PLipase_D/transphosphatidylase"/>
</dbReference>
<dbReference type="Gene3D" id="3.30.870.10">
    <property type="entry name" value="Endonuclease Chain A"/>
    <property type="match status" value="2"/>
</dbReference>
<protein>
    <recommendedName>
        <fullName evidence="12">Cardiolipin synthase</fullName>
        <ecNumber evidence="12">2.7.8.-</ecNumber>
    </recommendedName>
</protein>
<evidence type="ECO:0000256" key="4">
    <source>
        <dbReference type="ARBA" id="ARBA00022679"/>
    </source>
</evidence>
<dbReference type="InterPro" id="IPR022924">
    <property type="entry name" value="Cardiolipin_synthase"/>
</dbReference>
<evidence type="ECO:0000256" key="6">
    <source>
        <dbReference type="ARBA" id="ARBA00022737"/>
    </source>
</evidence>
<sequence>MYRVIKGIKKVMFHRVAYLLVAFLLQIALIIGVLLGFQAYFVVFYGFSILLSIAVVIWVINKNIHPEYKLVWVIPILLFPIFGGLFYLMMAQNRISRNARRKMGHLMEKSGEVLPKNMEIPKKMDETNRDAANQIRYINDFGLYPPYKKTQTYYLETGERKFEKLIEKLHEAEKFIFLEYFIIAEGKLWNKILDILKQKVKEGVDVRVIYDDVGCMLTLPKNYHLTLEAMGIKTCVFNPVIPVLSSLHNNRDHRKIAVIDGKVAFTGGINIGDEYINVYEKHGHWKDSSVMIQGEGVWSFTVMFLSLWDYLRDEVEGFLPFKNKYSKEELQKLEKEPGVVQPFFDSPLDGETVGENVYLNLITKAKKTICITTPYLILDHGMLTAITSAAKSGVDVRIITPHIPDKWYVHKVTRSYYGMLINSGVKIYEYTPGFIHSKTFIVDDEYGVVGTINMDYRSLYLHFECGVWMHEASSLEAMKADFFETLGKCHQVEFREVSGASWPRVLGRSVLRLFSPWM</sequence>
<proteinExistence type="predicted"/>
<evidence type="ECO:0000256" key="3">
    <source>
        <dbReference type="ARBA" id="ARBA00022516"/>
    </source>
</evidence>
<keyword evidence="6" id="KW-0677">Repeat</keyword>
<evidence type="ECO:0000256" key="5">
    <source>
        <dbReference type="ARBA" id="ARBA00022692"/>
    </source>
</evidence>
<keyword evidence="8" id="KW-0443">Lipid metabolism</keyword>
<evidence type="ECO:0000256" key="9">
    <source>
        <dbReference type="ARBA" id="ARBA00023136"/>
    </source>
</evidence>
<evidence type="ECO:0000313" key="15">
    <source>
        <dbReference type="EMBL" id="NBG88417.1"/>
    </source>
</evidence>
<dbReference type="NCBIfam" id="TIGR04265">
    <property type="entry name" value="bac_cardiolipin"/>
    <property type="match status" value="1"/>
</dbReference>
<evidence type="ECO:0000256" key="7">
    <source>
        <dbReference type="ARBA" id="ARBA00022989"/>
    </source>
</evidence>
<evidence type="ECO:0000256" key="8">
    <source>
        <dbReference type="ARBA" id="ARBA00023098"/>
    </source>
</evidence>
<feature type="domain" description="PLD phosphodiesterase" evidence="14">
    <location>
        <begin position="248"/>
        <end position="275"/>
    </location>
</feature>
<dbReference type="InterPro" id="IPR025202">
    <property type="entry name" value="PLD-like_dom"/>
</dbReference>
<comment type="caution">
    <text evidence="15">The sequence shown here is derived from an EMBL/GenBank/DDBJ whole genome shotgun (WGS) entry which is preliminary data.</text>
</comment>
<dbReference type="Pfam" id="PF13396">
    <property type="entry name" value="PLDc_N"/>
    <property type="match status" value="1"/>
</dbReference>
<evidence type="ECO:0000256" key="2">
    <source>
        <dbReference type="ARBA" id="ARBA00022475"/>
    </source>
</evidence>
<comment type="subcellular location">
    <subcellularLocation>
        <location evidence="1">Cell membrane</location>
        <topology evidence="1">Multi-pass membrane protein</topology>
    </subcellularLocation>
</comment>
<evidence type="ECO:0000256" key="12">
    <source>
        <dbReference type="NCBIfam" id="TIGR04265"/>
    </source>
</evidence>
<keyword evidence="9 13" id="KW-0472">Membrane</keyword>
<evidence type="ECO:0000256" key="13">
    <source>
        <dbReference type="SAM" id="Phobius"/>
    </source>
</evidence>
<evidence type="ECO:0000259" key="14">
    <source>
        <dbReference type="PROSITE" id="PS50035"/>
    </source>
</evidence>
<dbReference type="GO" id="GO:0032049">
    <property type="term" value="P:cardiolipin biosynthetic process"/>
    <property type="evidence" value="ECO:0007669"/>
    <property type="project" value="UniProtKB-UniRule"/>
</dbReference>
<organism evidence="15 16">
    <name type="scientific">Isachenkonia alkalipeptolytica</name>
    <dbReference type="NCBI Taxonomy" id="2565777"/>
    <lineage>
        <taxon>Bacteria</taxon>
        <taxon>Bacillati</taxon>
        <taxon>Bacillota</taxon>
        <taxon>Clostridia</taxon>
        <taxon>Eubacteriales</taxon>
        <taxon>Clostridiaceae</taxon>
        <taxon>Isachenkonia</taxon>
    </lineage>
</organism>
<feature type="transmembrane region" description="Helical" evidence="13">
    <location>
        <begin position="12"/>
        <end position="34"/>
    </location>
</feature>
<keyword evidence="3" id="KW-0444">Lipid biosynthesis</keyword>
<evidence type="ECO:0000256" key="1">
    <source>
        <dbReference type="ARBA" id="ARBA00004651"/>
    </source>
</evidence>
<evidence type="ECO:0000256" key="11">
    <source>
        <dbReference type="ARBA" id="ARBA00023264"/>
    </source>
</evidence>
<feature type="domain" description="PLD phosphodiesterase" evidence="14">
    <location>
        <begin position="431"/>
        <end position="458"/>
    </location>
</feature>
<reference evidence="15 16" key="1">
    <citation type="submission" date="2019-04" db="EMBL/GenBank/DDBJ databases">
        <title>Isachenkonia alkalipeptolytica gen. nov. sp. nov. a new anaerobic, alkiliphilic organothrophic bacterium capable to reduce synthesized ferrihydrite isolated from a soda lake.</title>
        <authorList>
            <person name="Toshchakov S.V."/>
            <person name="Zavarzina D.G."/>
            <person name="Zhilina T.N."/>
            <person name="Kostrikina N.A."/>
            <person name="Kublanov I.V."/>
        </authorList>
    </citation>
    <scope>NUCLEOTIDE SEQUENCE [LARGE SCALE GENOMIC DNA]</scope>
    <source>
        <strain evidence="15 16">Z-1701</strain>
    </source>
</reference>
<dbReference type="Proteomes" id="UP000449710">
    <property type="component" value="Unassembled WGS sequence"/>
</dbReference>
<dbReference type="Pfam" id="PF13091">
    <property type="entry name" value="PLDc_2"/>
    <property type="match status" value="2"/>
</dbReference>
<dbReference type="InterPro" id="IPR027379">
    <property type="entry name" value="CLS_N"/>
</dbReference>
<keyword evidence="10" id="KW-0594">Phospholipid biosynthesis</keyword>
<evidence type="ECO:0000313" key="16">
    <source>
        <dbReference type="Proteomes" id="UP000449710"/>
    </source>
</evidence>
<gene>
    <name evidence="15" type="primary">cls</name>
    <name evidence="15" type="ORF">ISALK_07870</name>
</gene>
<dbReference type="GO" id="GO:0005886">
    <property type="term" value="C:plasma membrane"/>
    <property type="evidence" value="ECO:0007669"/>
    <property type="project" value="UniProtKB-SubCell"/>
</dbReference>
<keyword evidence="4" id="KW-0808">Transferase</keyword>
<accession>A0AA43XKP4</accession>
<dbReference type="PANTHER" id="PTHR21248:SF22">
    <property type="entry name" value="PHOSPHOLIPASE D"/>
    <property type="match status" value="1"/>
</dbReference>